<dbReference type="InterPro" id="IPR018950">
    <property type="entry name" value="DiS-bond_isomerase_DsbC/G_N"/>
</dbReference>
<dbReference type="Gene3D" id="3.40.30.10">
    <property type="entry name" value="Glutaredoxin"/>
    <property type="match status" value="1"/>
</dbReference>
<dbReference type="InterPro" id="IPR036249">
    <property type="entry name" value="Thioredoxin-like_sf"/>
</dbReference>
<feature type="chain" id="PRO_5038155749" description="Thiol:disulfide interchange protein" evidence="7">
    <location>
        <begin position="20"/>
        <end position="252"/>
    </location>
</feature>
<feature type="signal peptide" evidence="7">
    <location>
        <begin position="1"/>
        <end position="19"/>
    </location>
</feature>
<evidence type="ECO:0000256" key="6">
    <source>
        <dbReference type="ARBA" id="ARBA00023284"/>
    </source>
</evidence>
<evidence type="ECO:0000256" key="4">
    <source>
        <dbReference type="ARBA" id="ARBA00022764"/>
    </source>
</evidence>
<dbReference type="InterPro" id="IPR051470">
    <property type="entry name" value="Thiol:disulfide_interchange"/>
</dbReference>
<keyword evidence="5" id="KW-1015">Disulfide bond</keyword>
<dbReference type="GO" id="GO:0042597">
    <property type="term" value="C:periplasmic space"/>
    <property type="evidence" value="ECO:0007669"/>
    <property type="project" value="UniProtKB-SubCell"/>
</dbReference>
<comment type="caution">
    <text evidence="10">The sequence shown here is derived from an EMBL/GenBank/DDBJ whole genome shotgun (WGS) entry which is preliminary data.</text>
</comment>
<feature type="domain" description="Thioredoxin-like fold" evidence="9">
    <location>
        <begin position="116"/>
        <end position="244"/>
    </location>
</feature>
<organism evidence="10 11">
    <name type="scientific">Bowmanella pacifica</name>
    <dbReference type="NCBI Taxonomy" id="502051"/>
    <lineage>
        <taxon>Bacteria</taxon>
        <taxon>Pseudomonadati</taxon>
        <taxon>Pseudomonadota</taxon>
        <taxon>Gammaproteobacteria</taxon>
        <taxon>Alteromonadales</taxon>
        <taxon>Alteromonadaceae</taxon>
        <taxon>Bowmanella</taxon>
    </lineage>
</organism>
<dbReference type="SUPFAM" id="SSF54423">
    <property type="entry name" value="DsbC/DsbG N-terminal domain-like"/>
    <property type="match status" value="1"/>
</dbReference>
<dbReference type="InterPro" id="IPR012336">
    <property type="entry name" value="Thioredoxin-like_fold"/>
</dbReference>
<protein>
    <recommendedName>
        <fullName evidence="7">Thiol:disulfide interchange protein</fullName>
    </recommendedName>
</protein>
<dbReference type="Proteomes" id="UP000606935">
    <property type="component" value="Unassembled WGS sequence"/>
</dbReference>
<gene>
    <name evidence="10" type="primary">dsbG</name>
    <name evidence="10" type="ORF">GCM10010982_32180</name>
</gene>
<feature type="domain" description="Disulphide bond isomerase DsbC/G N-terminal" evidence="8">
    <location>
        <begin position="43"/>
        <end position="85"/>
    </location>
</feature>
<keyword evidence="11" id="KW-1185">Reference proteome</keyword>
<evidence type="ECO:0000256" key="7">
    <source>
        <dbReference type="RuleBase" id="RU364038"/>
    </source>
</evidence>
<comment type="subcellular location">
    <subcellularLocation>
        <location evidence="1 7">Periplasm</location>
    </subcellularLocation>
</comment>
<name>A0A918DMV4_9ALTE</name>
<reference evidence="10" key="2">
    <citation type="submission" date="2020-09" db="EMBL/GenBank/DDBJ databases">
        <authorList>
            <person name="Sun Q."/>
            <person name="Zhou Y."/>
        </authorList>
    </citation>
    <scope>NUCLEOTIDE SEQUENCE</scope>
    <source>
        <strain evidence="10">CGMCC 1.7086</strain>
    </source>
</reference>
<comment type="similarity">
    <text evidence="2 7">Belongs to the thioredoxin family. DsbC subfamily.</text>
</comment>
<accession>A0A918DMV4</accession>
<evidence type="ECO:0000259" key="8">
    <source>
        <dbReference type="Pfam" id="PF10411"/>
    </source>
</evidence>
<dbReference type="AlphaFoldDB" id="A0A918DMV4"/>
<keyword evidence="6 7" id="KW-0676">Redox-active center</keyword>
<dbReference type="Gene3D" id="3.10.450.70">
    <property type="entry name" value="Disulphide bond isomerase, DsbC/G, N-terminal"/>
    <property type="match status" value="1"/>
</dbReference>
<evidence type="ECO:0000259" key="9">
    <source>
        <dbReference type="Pfam" id="PF13098"/>
    </source>
</evidence>
<keyword evidence="4 7" id="KW-0574">Periplasm</keyword>
<dbReference type="CDD" id="cd03020">
    <property type="entry name" value="DsbA_DsbC_DsbG"/>
    <property type="match status" value="1"/>
</dbReference>
<evidence type="ECO:0000256" key="2">
    <source>
        <dbReference type="ARBA" id="ARBA00009813"/>
    </source>
</evidence>
<dbReference type="PANTHER" id="PTHR35272">
    <property type="entry name" value="THIOL:DISULFIDE INTERCHANGE PROTEIN DSBC-RELATED"/>
    <property type="match status" value="1"/>
</dbReference>
<evidence type="ECO:0000256" key="1">
    <source>
        <dbReference type="ARBA" id="ARBA00004418"/>
    </source>
</evidence>
<proteinExistence type="inferred from homology"/>
<sequence>MKSVCLAVSAALLSPLLVAQEDLPPGIELLKKQGAEVAGTFAGPAGLTGYAMKLNQQGMTFFITPDGQHMISGVWYDNEGKNLSEKPLQEFIYGPVGKEQWQTLENSHWIKDGADSAKRIVYVFTDANCPYCQQFWLQARPWVNKGHVQLRHILVGIIKADSQNKAAALLAAEDPALALAEYEADRENSRLQPMQTIPAHLAAKLADNYAAMQQTGMHATPGIIYKDEDDNVQMVMGLPRGAQVEQIFGPKP</sequence>
<dbReference type="InterPro" id="IPR009094">
    <property type="entry name" value="DiS-bond_isomerase_DsbC/G_N_sf"/>
</dbReference>
<dbReference type="PANTHER" id="PTHR35272:SF4">
    <property type="entry name" value="THIOL:DISULFIDE INTERCHANGE PROTEIN DSBG"/>
    <property type="match status" value="1"/>
</dbReference>
<evidence type="ECO:0000256" key="5">
    <source>
        <dbReference type="ARBA" id="ARBA00023157"/>
    </source>
</evidence>
<dbReference type="EMBL" id="BMLS01000006">
    <property type="protein sequence ID" value="GGO72907.1"/>
    <property type="molecule type" value="Genomic_DNA"/>
</dbReference>
<dbReference type="Pfam" id="PF10411">
    <property type="entry name" value="DsbC_N"/>
    <property type="match status" value="1"/>
</dbReference>
<evidence type="ECO:0000313" key="10">
    <source>
        <dbReference type="EMBL" id="GGO72907.1"/>
    </source>
</evidence>
<evidence type="ECO:0000256" key="3">
    <source>
        <dbReference type="ARBA" id="ARBA00022729"/>
    </source>
</evidence>
<comment type="function">
    <text evidence="7">Required for disulfide bond formation in some periplasmic proteins. Acts by transferring its disulfide bond to other proteins and is reduced in the process.</text>
</comment>
<keyword evidence="3 7" id="KW-0732">Signal</keyword>
<dbReference type="InterPro" id="IPR033954">
    <property type="entry name" value="DiS-bond_Isoase_DsbC/G"/>
</dbReference>
<dbReference type="RefSeq" id="WP_188697524.1">
    <property type="nucleotide sequence ID" value="NZ_BMLS01000006.1"/>
</dbReference>
<dbReference type="SUPFAM" id="SSF52833">
    <property type="entry name" value="Thioredoxin-like"/>
    <property type="match status" value="1"/>
</dbReference>
<evidence type="ECO:0000313" key="11">
    <source>
        <dbReference type="Proteomes" id="UP000606935"/>
    </source>
</evidence>
<reference evidence="10" key="1">
    <citation type="journal article" date="2014" name="Int. J. Syst. Evol. Microbiol.">
        <title>Complete genome sequence of Corynebacterium casei LMG S-19264T (=DSM 44701T), isolated from a smear-ripened cheese.</title>
        <authorList>
            <consortium name="US DOE Joint Genome Institute (JGI-PGF)"/>
            <person name="Walter F."/>
            <person name="Albersmeier A."/>
            <person name="Kalinowski J."/>
            <person name="Ruckert C."/>
        </authorList>
    </citation>
    <scope>NUCLEOTIDE SEQUENCE</scope>
    <source>
        <strain evidence="10">CGMCC 1.7086</strain>
    </source>
</reference>
<dbReference type="NCBIfam" id="NF008657">
    <property type="entry name" value="PRK11657.1"/>
    <property type="match status" value="1"/>
</dbReference>
<dbReference type="Pfam" id="PF13098">
    <property type="entry name" value="Thioredoxin_2"/>
    <property type="match status" value="1"/>
</dbReference>